<name>A0A5B6V6G7_9ROSI</name>
<gene>
    <name evidence="1" type="ORF">EPI10_008943</name>
</gene>
<protein>
    <submittedName>
        <fullName evidence="1">GABA transporter 1-like</fullName>
    </submittedName>
</protein>
<reference evidence="2" key="1">
    <citation type="journal article" date="2019" name="Plant Biotechnol. J.">
        <title>Genome sequencing of the Australian wild diploid species Gossypium australe highlights disease resistance and delayed gland morphogenesis.</title>
        <authorList>
            <person name="Cai Y."/>
            <person name="Cai X."/>
            <person name="Wang Q."/>
            <person name="Wang P."/>
            <person name="Zhang Y."/>
            <person name="Cai C."/>
            <person name="Xu Y."/>
            <person name="Wang K."/>
            <person name="Zhou Z."/>
            <person name="Wang C."/>
            <person name="Geng S."/>
            <person name="Li B."/>
            <person name="Dong Q."/>
            <person name="Hou Y."/>
            <person name="Wang H."/>
            <person name="Ai P."/>
            <person name="Liu Z."/>
            <person name="Yi F."/>
            <person name="Sun M."/>
            <person name="An G."/>
            <person name="Cheng J."/>
            <person name="Zhang Y."/>
            <person name="Shi Q."/>
            <person name="Xie Y."/>
            <person name="Shi X."/>
            <person name="Chang Y."/>
            <person name="Huang F."/>
            <person name="Chen Y."/>
            <person name="Hong S."/>
            <person name="Mi L."/>
            <person name="Sun Q."/>
            <person name="Zhang L."/>
            <person name="Zhou B."/>
            <person name="Peng R."/>
            <person name="Zhang X."/>
            <person name="Liu F."/>
        </authorList>
    </citation>
    <scope>NUCLEOTIDE SEQUENCE [LARGE SCALE GENOMIC DNA]</scope>
    <source>
        <strain evidence="2">cv. PA1801</strain>
    </source>
</reference>
<organism evidence="1 2">
    <name type="scientific">Gossypium australe</name>
    <dbReference type="NCBI Taxonomy" id="47621"/>
    <lineage>
        <taxon>Eukaryota</taxon>
        <taxon>Viridiplantae</taxon>
        <taxon>Streptophyta</taxon>
        <taxon>Embryophyta</taxon>
        <taxon>Tracheophyta</taxon>
        <taxon>Spermatophyta</taxon>
        <taxon>Magnoliopsida</taxon>
        <taxon>eudicotyledons</taxon>
        <taxon>Gunneridae</taxon>
        <taxon>Pentapetalae</taxon>
        <taxon>rosids</taxon>
        <taxon>malvids</taxon>
        <taxon>Malvales</taxon>
        <taxon>Malvaceae</taxon>
        <taxon>Malvoideae</taxon>
        <taxon>Gossypium</taxon>
    </lineage>
</organism>
<dbReference type="EMBL" id="SMMG02000008">
    <property type="protein sequence ID" value="KAA3464730.1"/>
    <property type="molecule type" value="Genomic_DNA"/>
</dbReference>
<evidence type="ECO:0000313" key="1">
    <source>
        <dbReference type="EMBL" id="KAA3464730.1"/>
    </source>
</evidence>
<dbReference type="AlphaFoldDB" id="A0A5B6V6G7"/>
<evidence type="ECO:0000313" key="2">
    <source>
        <dbReference type="Proteomes" id="UP000325315"/>
    </source>
</evidence>
<dbReference type="Proteomes" id="UP000325315">
    <property type="component" value="Unassembled WGS sequence"/>
</dbReference>
<sequence length="107" mass="12015">MVKNLPPMNHTPPSIMSQFNQEEIMSQERNLKRVIFPNTLTIKVFLHLPLIASFSSLESWMLIIPSTMSTSFSISSVSLLKLLCGESPCPVPRSGSRSGRHWNMSLV</sequence>
<comment type="caution">
    <text evidence="1">The sequence shown here is derived from an EMBL/GenBank/DDBJ whole genome shotgun (WGS) entry which is preliminary data.</text>
</comment>
<accession>A0A5B6V6G7</accession>
<proteinExistence type="predicted"/>
<keyword evidence="2" id="KW-1185">Reference proteome</keyword>
<dbReference type="OrthoDB" id="40134at2759"/>